<dbReference type="InterPro" id="IPR050268">
    <property type="entry name" value="NADH-dep_flavin_reductase"/>
</dbReference>
<sequence>MEGTALMTDAAAENTGLGQRLNEALPVSPEAFVSAMRVQATAVNVVTSDGPAGRVGVTVSAMSSVSAEPPLILACVNRRSPCVATIRRNGVFCINALSVEQSHLADTFAGRPSNGVPFDFEAAGWTSLETGAPVLVDAVANLDCTIHEIVEAGSHTIFIGLVLAAQHRNVKPLIYCDRSYGAPGPLGE</sequence>
<comment type="caution">
    <text evidence="3">The sequence shown here is derived from an EMBL/GenBank/DDBJ whole genome shotgun (WGS) entry which is preliminary data.</text>
</comment>
<keyword evidence="4" id="KW-1185">Reference proteome</keyword>
<proteinExistence type="predicted"/>
<dbReference type="PANTHER" id="PTHR30466">
    <property type="entry name" value="FLAVIN REDUCTASE"/>
    <property type="match status" value="1"/>
</dbReference>
<dbReference type="AlphaFoldDB" id="A0A4R6WRD3"/>
<dbReference type="InterPro" id="IPR012349">
    <property type="entry name" value="Split_barrel_FMN-bd"/>
</dbReference>
<dbReference type="InterPro" id="IPR002563">
    <property type="entry name" value="Flavin_Rdtase-like_dom"/>
</dbReference>
<evidence type="ECO:0000256" key="1">
    <source>
        <dbReference type="ARBA" id="ARBA00023002"/>
    </source>
</evidence>
<protein>
    <submittedName>
        <fullName evidence="3">Flavin reductase</fullName>
    </submittedName>
</protein>
<dbReference type="EMBL" id="SNYW01000010">
    <property type="protein sequence ID" value="TDQ81024.1"/>
    <property type="molecule type" value="Genomic_DNA"/>
</dbReference>
<organism evidence="3 4">
    <name type="scientific">Dongia mobilis</name>
    <dbReference type="NCBI Taxonomy" id="578943"/>
    <lineage>
        <taxon>Bacteria</taxon>
        <taxon>Pseudomonadati</taxon>
        <taxon>Pseudomonadota</taxon>
        <taxon>Alphaproteobacteria</taxon>
        <taxon>Rhodospirillales</taxon>
        <taxon>Dongiaceae</taxon>
        <taxon>Dongia</taxon>
    </lineage>
</organism>
<evidence type="ECO:0000313" key="4">
    <source>
        <dbReference type="Proteomes" id="UP000295783"/>
    </source>
</evidence>
<dbReference type="Pfam" id="PF01613">
    <property type="entry name" value="Flavin_Reduct"/>
    <property type="match status" value="1"/>
</dbReference>
<dbReference type="Proteomes" id="UP000295783">
    <property type="component" value="Unassembled WGS sequence"/>
</dbReference>
<dbReference type="SMART" id="SM00903">
    <property type="entry name" value="Flavin_Reduct"/>
    <property type="match status" value="1"/>
</dbReference>
<dbReference type="GO" id="GO:0006208">
    <property type="term" value="P:pyrimidine nucleobase catabolic process"/>
    <property type="evidence" value="ECO:0007669"/>
    <property type="project" value="TreeGrafter"/>
</dbReference>
<reference evidence="3 4" key="1">
    <citation type="submission" date="2019-03" db="EMBL/GenBank/DDBJ databases">
        <title>Genomic Encyclopedia of Type Strains, Phase III (KMG-III): the genomes of soil and plant-associated and newly described type strains.</title>
        <authorList>
            <person name="Whitman W."/>
        </authorList>
    </citation>
    <scope>NUCLEOTIDE SEQUENCE [LARGE SCALE GENOMIC DNA]</scope>
    <source>
        <strain evidence="3 4">CGMCC 1.7660</strain>
    </source>
</reference>
<dbReference type="PANTHER" id="PTHR30466:SF1">
    <property type="entry name" value="FMN REDUCTASE (NADH) RUTF"/>
    <property type="match status" value="1"/>
</dbReference>
<feature type="domain" description="Flavin reductase like" evidence="2">
    <location>
        <begin position="36"/>
        <end position="182"/>
    </location>
</feature>
<evidence type="ECO:0000313" key="3">
    <source>
        <dbReference type="EMBL" id="TDQ81024.1"/>
    </source>
</evidence>
<evidence type="ECO:0000259" key="2">
    <source>
        <dbReference type="SMART" id="SM00903"/>
    </source>
</evidence>
<dbReference type="GO" id="GO:0010181">
    <property type="term" value="F:FMN binding"/>
    <property type="evidence" value="ECO:0007669"/>
    <property type="project" value="InterPro"/>
</dbReference>
<accession>A0A4R6WRD3</accession>
<dbReference type="GO" id="GO:0042602">
    <property type="term" value="F:riboflavin reductase (NADPH) activity"/>
    <property type="evidence" value="ECO:0007669"/>
    <property type="project" value="TreeGrafter"/>
</dbReference>
<name>A0A4R6WRD3_9PROT</name>
<keyword evidence="1" id="KW-0560">Oxidoreductase</keyword>
<dbReference type="Gene3D" id="2.30.110.10">
    <property type="entry name" value="Electron Transport, Fmn-binding Protein, Chain A"/>
    <property type="match status" value="1"/>
</dbReference>
<gene>
    <name evidence="3" type="ORF">A8950_2894</name>
</gene>
<dbReference type="SUPFAM" id="SSF50475">
    <property type="entry name" value="FMN-binding split barrel"/>
    <property type="match status" value="1"/>
</dbReference>